<feature type="chain" id="PRO_5024360189" description="ER-bound oxygenase mpaB/mpaB'/Rubber oxygenase catalytic domain-containing protein" evidence="1">
    <location>
        <begin position="33"/>
        <end position="408"/>
    </location>
</feature>
<dbReference type="PROSITE" id="PS51318">
    <property type="entry name" value="TAT"/>
    <property type="match status" value="1"/>
</dbReference>
<sequence>MQATTLTRRRMMFLGATSGLGLATLGRWPAHAAAPWPTQRGDEHSDRFIGEMLHVGDPLADAVVAELVLLGSDGKKLLQSGIAQGLKSLVDPPPALAAFLRANETIPPWVTPSTYTGGSRTFMSIPLPAHALTLALGALTHTYSSPAIAAVLIGTGELINSTQRRLLETTDWLLRCMQPGALRVGGRGYVATLQVRMLHAQARARTLANGWNVAAFGTPISQVDLARTWLDFLPISYGCLSRLGYDLTSSEISDLYRTWWYIAHLLGIDPRFYRRITDHTTARQLLTVVDATNQPPDANSRALVTESVRATSGLFSLATVLPPISTETVNATFRHINGDPIADLYAIRRTPAQALIPPTALATRNTRTLARAIPLTWNTQIKFNESLTETFLNLLPTSAYASGGYAHK</sequence>
<keyword evidence="1" id="KW-0732">Signal</keyword>
<gene>
    <name evidence="3" type="ORF">Amac_024600</name>
</gene>
<dbReference type="PANTHER" id="PTHR37539">
    <property type="entry name" value="SECRETED PROTEIN-RELATED"/>
    <property type="match status" value="1"/>
</dbReference>
<reference evidence="3 4" key="1">
    <citation type="submission" date="2019-10" db="EMBL/GenBank/DDBJ databases">
        <title>Whole genome shotgun sequence of Acrocarpospora macrocephala NBRC 16266.</title>
        <authorList>
            <person name="Ichikawa N."/>
            <person name="Kimura A."/>
            <person name="Kitahashi Y."/>
            <person name="Komaki H."/>
            <person name="Oguchi A."/>
        </authorList>
    </citation>
    <scope>NUCLEOTIDE SEQUENCE [LARGE SCALE GENOMIC DNA]</scope>
    <source>
        <strain evidence="3 4">NBRC 16266</strain>
    </source>
</reference>
<feature type="domain" description="ER-bound oxygenase mpaB/mpaB'/Rubber oxygenase catalytic" evidence="2">
    <location>
        <begin position="134"/>
        <end position="363"/>
    </location>
</feature>
<evidence type="ECO:0000313" key="4">
    <source>
        <dbReference type="Proteomes" id="UP000331127"/>
    </source>
</evidence>
<evidence type="ECO:0000259" key="2">
    <source>
        <dbReference type="Pfam" id="PF09995"/>
    </source>
</evidence>
<dbReference type="RefSeq" id="WP_155354452.1">
    <property type="nucleotide sequence ID" value="NZ_BAAAHL010000060.1"/>
</dbReference>
<organism evidence="3 4">
    <name type="scientific">Acrocarpospora macrocephala</name>
    <dbReference type="NCBI Taxonomy" id="150177"/>
    <lineage>
        <taxon>Bacteria</taxon>
        <taxon>Bacillati</taxon>
        <taxon>Actinomycetota</taxon>
        <taxon>Actinomycetes</taxon>
        <taxon>Streptosporangiales</taxon>
        <taxon>Streptosporangiaceae</taxon>
        <taxon>Acrocarpospora</taxon>
    </lineage>
</organism>
<dbReference type="GO" id="GO:0016491">
    <property type="term" value="F:oxidoreductase activity"/>
    <property type="evidence" value="ECO:0007669"/>
    <property type="project" value="InterPro"/>
</dbReference>
<dbReference type="EMBL" id="BLAE01000012">
    <property type="protein sequence ID" value="GES08864.1"/>
    <property type="molecule type" value="Genomic_DNA"/>
</dbReference>
<proteinExistence type="predicted"/>
<name>A0A5M3WIR8_9ACTN</name>
<evidence type="ECO:0000313" key="3">
    <source>
        <dbReference type="EMBL" id="GES08864.1"/>
    </source>
</evidence>
<protein>
    <recommendedName>
        <fullName evidence="2">ER-bound oxygenase mpaB/mpaB'/Rubber oxygenase catalytic domain-containing protein</fullName>
    </recommendedName>
</protein>
<dbReference type="OrthoDB" id="7614910at2"/>
<dbReference type="Proteomes" id="UP000331127">
    <property type="component" value="Unassembled WGS sequence"/>
</dbReference>
<dbReference type="InterPro" id="IPR006311">
    <property type="entry name" value="TAT_signal"/>
</dbReference>
<keyword evidence="4" id="KW-1185">Reference proteome</keyword>
<dbReference type="InterPro" id="IPR018713">
    <property type="entry name" value="MPAB/Lcp_cat_dom"/>
</dbReference>
<dbReference type="Pfam" id="PF09995">
    <property type="entry name" value="MPAB_Lcp_cat"/>
    <property type="match status" value="1"/>
</dbReference>
<dbReference type="AlphaFoldDB" id="A0A5M3WIR8"/>
<evidence type="ECO:0000256" key="1">
    <source>
        <dbReference type="SAM" id="SignalP"/>
    </source>
</evidence>
<comment type="caution">
    <text evidence="3">The sequence shown here is derived from an EMBL/GenBank/DDBJ whole genome shotgun (WGS) entry which is preliminary data.</text>
</comment>
<accession>A0A5M3WIR8</accession>
<dbReference type="PANTHER" id="PTHR37539:SF1">
    <property type="entry name" value="ER-BOUND OXYGENASE MPAB_MPAB'_RUBBER OXYGENASE CATALYTIC DOMAIN-CONTAINING PROTEIN"/>
    <property type="match status" value="1"/>
</dbReference>
<feature type="signal peptide" evidence="1">
    <location>
        <begin position="1"/>
        <end position="32"/>
    </location>
</feature>
<dbReference type="InterPro" id="IPR037473">
    <property type="entry name" value="Lcp-like"/>
</dbReference>